<feature type="compositionally biased region" description="Polar residues" evidence="1">
    <location>
        <begin position="101"/>
        <end position="117"/>
    </location>
</feature>
<feature type="transmembrane region" description="Helical" evidence="2">
    <location>
        <begin position="38"/>
        <end position="60"/>
    </location>
</feature>
<keyword evidence="4" id="KW-1185">Reference proteome</keyword>
<dbReference type="InterPro" id="IPR021401">
    <property type="entry name" value="DUF3040"/>
</dbReference>
<organism evidence="3 4">
    <name type="scientific">Gryllotalpicola reticulitermitis</name>
    <dbReference type="NCBI Taxonomy" id="1184153"/>
    <lineage>
        <taxon>Bacteria</taxon>
        <taxon>Bacillati</taxon>
        <taxon>Actinomycetota</taxon>
        <taxon>Actinomycetes</taxon>
        <taxon>Micrococcales</taxon>
        <taxon>Microbacteriaceae</taxon>
        <taxon>Gryllotalpicola</taxon>
    </lineage>
</organism>
<gene>
    <name evidence="3" type="ORF">ACFOYW_15680</name>
</gene>
<evidence type="ECO:0000256" key="2">
    <source>
        <dbReference type="SAM" id="Phobius"/>
    </source>
</evidence>
<keyword evidence="2" id="KW-0472">Membrane</keyword>
<keyword evidence="2" id="KW-0812">Transmembrane</keyword>
<comment type="caution">
    <text evidence="3">The sequence shown here is derived from an EMBL/GenBank/DDBJ whole genome shotgun (WGS) entry which is preliminary data.</text>
</comment>
<reference evidence="4" key="1">
    <citation type="journal article" date="2019" name="Int. J. Syst. Evol. Microbiol.">
        <title>The Global Catalogue of Microorganisms (GCM) 10K type strain sequencing project: providing services to taxonomists for standard genome sequencing and annotation.</title>
        <authorList>
            <consortium name="The Broad Institute Genomics Platform"/>
            <consortium name="The Broad Institute Genome Sequencing Center for Infectious Disease"/>
            <person name="Wu L."/>
            <person name="Ma J."/>
        </authorList>
    </citation>
    <scope>NUCLEOTIDE SEQUENCE [LARGE SCALE GENOMIC DNA]</scope>
    <source>
        <strain evidence="4">CGMCC 1.10363</strain>
    </source>
</reference>
<feature type="compositionally biased region" description="Basic and acidic residues" evidence="1">
    <location>
        <begin position="118"/>
        <end position="134"/>
    </location>
</feature>
<dbReference type="Pfam" id="PF11239">
    <property type="entry name" value="DUF3040"/>
    <property type="match status" value="1"/>
</dbReference>
<evidence type="ECO:0000256" key="1">
    <source>
        <dbReference type="SAM" id="MobiDB-lite"/>
    </source>
</evidence>
<evidence type="ECO:0000313" key="3">
    <source>
        <dbReference type="EMBL" id="MFC4244814.1"/>
    </source>
</evidence>
<dbReference type="EMBL" id="JBHSCN010000006">
    <property type="protein sequence ID" value="MFC4244814.1"/>
    <property type="molecule type" value="Genomic_DNA"/>
</dbReference>
<dbReference type="RefSeq" id="WP_390230957.1">
    <property type="nucleotide sequence ID" value="NZ_JBHSCN010000006.1"/>
</dbReference>
<sequence length="134" mass="14911">MPLSEHEQRLLDEMERNLYQNDADFVANISQTPRRKPAYRAIVLGVLVAVIGVGALITGVTVRQPLVGILGFVLMFAGVLFAITPGRRRKDEAVFEEPAAGSSSPNGQRGRQKNSSDFMDRLGERWDKRQDGDR</sequence>
<evidence type="ECO:0000313" key="4">
    <source>
        <dbReference type="Proteomes" id="UP001595900"/>
    </source>
</evidence>
<protein>
    <submittedName>
        <fullName evidence="3">DUF3040 domain-containing protein</fullName>
    </submittedName>
</protein>
<name>A0ABV8QBV4_9MICO</name>
<keyword evidence="2" id="KW-1133">Transmembrane helix</keyword>
<feature type="transmembrane region" description="Helical" evidence="2">
    <location>
        <begin position="66"/>
        <end position="83"/>
    </location>
</feature>
<dbReference type="Proteomes" id="UP001595900">
    <property type="component" value="Unassembled WGS sequence"/>
</dbReference>
<feature type="region of interest" description="Disordered" evidence="1">
    <location>
        <begin position="92"/>
        <end position="134"/>
    </location>
</feature>
<proteinExistence type="predicted"/>
<accession>A0ABV8QBV4</accession>